<evidence type="ECO:0000313" key="2">
    <source>
        <dbReference type="EMBL" id="KAA6402659.1"/>
    </source>
</evidence>
<dbReference type="EMBL" id="SNRW01000204">
    <property type="protein sequence ID" value="KAA6402659.1"/>
    <property type="molecule type" value="Genomic_DNA"/>
</dbReference>
<accession>A0A5J4X807</accession>
<feature type="region of interest" description="Disordered" evidence="1">
    <location>
        <begin position="126"/>
        <end position="162"/>
    </location>
</feature>
<feature type="non-terminal residue" evidence="2">
    <location>
        <position position="1"/>
    </location>
</feature>
<evidence type="ECO:0000313" key="3">
    <source>
        <dbReference type="Proteomes" id="UP000324800"/>
    </source>
</evidence>
<dbReference type="AlphaFoldDB" id="A0A5J4X807"/>
<evidence type="ECO:0000256" key="1">
    <source>
        <dbReference type="SAM" id="MobiDB-lite"/>
    </source>
</evidence>
<dbReference type="Proteomes" id="UP000324800">
    <property type="component" value="Unassembled WGS sequence"/>
</dbReference>
<feature type="region of interest" description="Disordered" evidence="1">
    <location>
        <begin position="380"/>
        <end position="420"/>
    </location>
</feature>
<gene>
    <name evidence="2" type="ORF">EZS28_001805</name>
</gene>
<protein>
    <submittedName>
        <fullName evidence="2">Uncharacterized protein</fullName>
    </submittedName>
</protein>
<comment type="caution">
    <text evidence="2">The sequence shown here is derived from an EMBL/GenBank/DDBJ whole genome shotgun (WGS) entry which is preliminary data.</text>
</comment>
<proteinExistence type="predicted"/>
<feature type="compositionally biased region" description="Acidic residues" evidence="1">
    <location>
        <begin position="387"/>
        <end position="397"/>
    </location>
</feature>
<reference evidence="2 3" key="1">
    <citation type="submission" date="2019-03" db="EMBL/GenBank/DDBJ databases">
        <title>Single cell metagenomics reveals metabolic interactions within the superorganism composed of flagellate Streblomastix strix and complex community of Bacteroidetes bacteria on its surface.</title>
        <authorList>
            <person name="Treitli S.C."/>
            <person name="Kolisko M."/>
            <person name="Husnik F."/>
            <person name="Keeling P."/>
            <person name="Hampl V."/>
        </authorList>
    </citation>
    <scope>NUCLEOTIDE SEQUENCE [LARGE SCALE GENOMIC DNA]</scope>
    <source>
        <strain evidence="2">ST1C</strain>
    </source>
</reference>
<name>A0A5J4X807_9EUKA</name>
<sequence>TVYDIGALDWGRPPINDIYGRKPFETYDTARHNSLLVSKEDNIEKIRTTVPTEKIHKSNIEESINQDQILGNNNTQIKLLKNPSKRSLPLSLTNGLCENESIEEEGLERKYDITIGDSIRTLLVERNDIEEHGDDTGSEDSRSGDGINRISEGLGSDSGTTNRRYFSLTSRMEQGTEEVDMQQEGDGSHIFRTISLRIIIQRTADQCDPHQVRQPYRSIRFSKTKSRINISSGSEENSQVMSTTENTNTDSTYSGNIEQDNGRTKQVKHLGRLFSKERDIHSPVLSVADNTNAGLVRNRGKQTHGQIRGKRRGRGRGRVVERIFQTMEGGDLLDPPTNSEDWKSPDRLGEVQTQVSHGSTLVARSNMVHVFTNRQQQIPYSWRELSDSEPGEGDDQEDGHVTTRKNRGIPHGPRVDQARK</sequence>
<organism evidence="2 3">
    <name type="scientific">Streblomastix strix</name>
    <dbReference type="NCBI Taxonomy" id="222440"/>
    <lineage>
        <taxon>Eukaryota</taxon>
        <taxon>Metamonada</taxon>
        <taxon>Preaxostyla</taxon>
        <taxon>Oxymonadida</taxon>
        <taxon>Streblomastigidae</taxon>
        <taxon>Streblomastix</taxon>
    </lineage>
</organism>
<feature type="region of interest" description="Disordered" evidence="1">
    <location>
        <begin position="229"/>
        <end position="259"/>
    </location>
</feature>